<sequence>MAASRDPFALHWSLYPRHYVAPKLTTPLVIDGNIDKDPWKQVPFSDYFDEIRGATDAPPGTRPDQDAQGTRMKMLWDDDYLYVAAMLQSNFTTQAHFTKRNSPIFQKDSDFEVFIDAPANCHDYKELEVNAINTVWNLLLDKPYDDGGSEHSGRIAQPGDKQYYEVQHQTTATKVIHGKLNDDKEGATWTVECALAFSDLLANTTTSTNTKPPKVGHKWRINFSRVEHEGDTNWTWQAQRIWDPVAKQVKGKVAMHLPDAWGYVEFGKQQLVEDGTSQQTPPPMGDLRFDQLTDEQRDASWPARLAAMNIYYAQRRYAELHQGQYAATVADLKELTDERILKPFQSNKNDKTGHGGITITLGHKLYVATVTAPDNSLKATVNHERLLTVNYHLQETATD</sequence>
<reference evidence="1" key="1">
    <citation type="submission" date="2020-06" db="EMBL/GenBank/DDBJ databases">
        <authorList>
            <consortium name="Plant Systems Biology data submission"/>
        </authorList>
    </citation>
    <scope>NUCLEOTIDE SEQUENCE</scope>
    <source>
        <strain evidence="1">D6</strain>
    </source>
</reference>
<protein>
    <recommendedName>
        <fullName evidence="3">Carbohydrate-binding domain-containing protein</fullName>
    </recommendedName>
</protein>
<dbReference type="AlphaFoldDB" id="A0A9N8DA96"/>
<dbReference type="OrthoDB" id="59288at2759"/>
<dbReference type="CDD" id="cd09620">
    <property type="entry name" value="CBM9_like_3"/>
    <property type="match status" value="1"/>
</dbReference>
<dbReference type="Proteomes" id="UP001153069">
    <property type="component" value="Unassembled WGS sequence"/>
</dbReference>
<gene>
    <name evidence="1" type="ORF">SEMRO_14_G010530.1</name>
</gene>
<comment type="caution">
    <text evidence="1">The sequence shown here is derived from an EMBL/GenBank/DDBJ whole genome shotgun (WGS) entry which is preliminary data.</text>
</comment>
<name>A0A9N8DA96_9STRA</name>
<dbReference type="PANTHER" id="PTHR35532">
    <property type="entry name" value="SIMILAR TO POLYHYDROXYALKANOATE DEPOLYMERASE"/>
    <property type="match status" value="1"/>
</dbReference>
<evidence type="ECO:0000313" key="2">
    <source>
        <dbReference type="Proteomes" id="UP001153069"/>
    </source>
</evidence>
<organism evidence="1 2">
    <name type="scientific">Seminavis robusta</name>
    <dbReference type="NCBI Taxonomy" id="568900"/>
    <lineage>
        <taxon>Eukaryota</taxon>
        <taxon>Sar</taxon>
        <taxon>Stramenopiles</taxon>
        <taxon>Ochrophyta</taxon>
        <taxon>Bacillariophyta</taxon>
        <taxon>Bacillariophyceae</taxon>
        <taxon>Bacillariophycidae</taxon>
        <taxon>Naviculales</taxon>
        <taxon>Naviculaceae</taxon>
        <taxon>Seminavis</taxon>
    </lineage>
</organism>
<evidence type="ECO:0008006" key="3">
    <source>
        <dbReference type="Google" id="ProtNLM"/>
    </source>
</evidence>
<dbReference type="SUPFAM" id="SSF49344">
    <property type="entry name" value="CBD9-like"/>
    <property type="match status" value="1"/>
</dbReference>
<dbReference type="EMBL" id="CAICTM010000014">
    <property type="protein sequence ID" value="CAB9497099.1"/>
    <property type="molecule type" value="Genomic_DNA"/>
</dbReference>
<proteinExistence type="predicted"/>
<dbReference type="PANTHER" id="PTHR35532:SF5">
    <property type="entry name" value="CARBOHYDRATE-BINDING DOMAIN-CONTAINING PROTEIN"/>
    <property type="match status" value="1"/>
</dbReference>
<dbReference type="Gene3D" id="2.60.40.1190">
    <property type="match status" value="1"/>
</dbReference>
<keyword evidence="2" id="KW-1185">Reference proteome</keyword>
<accession>A0A9N8DA96</accession>
<evidence type="ECO:0000313" key="1">
    <source>
        <dbReference type="EMBL" id="CAB9497099.1"/>
    </source>
</evidence>